<keyword evidence="3" id="KW-0460">Magnesium</keyword>
<reference evidence="4 5" key="1">
    <citation type="submission" date="2017-01" db="EMBL/GenBank/DDBJ databases">
        <title>Draft genome sequence of Pseudomonas pachastrellae type strain CCUG 46540T from a deep sea.</title>
        <authorList>
            <person name="Gomila M."/>
            <person name="Mulet M."/>
            <person name="Lalucat J."/>
            <person name="Garcia-Valdes E."/>
        </authorList>
    </citation>
    <scope>NUCLEOTIDE SEQUENCE [LARGE SCALE GENOMIC DNA]</scope>
    <source>
        <strain evidence="4 5">CCUG 46540</strain>
    </source>
</reference>
<dbReference type="SUPFAM" id="SSF101478">
    <property type="entry name" value="ADP-ribosylglycohydrolase"/>
    <property type="match status" value="1"/>
</dbReference>
<evidence type="ECO:0000256" key="1">
    <source>
        <dbReference type="ARBA" id="ARBA00010702"/>
    </source>
</evidence>
<sequence length="350" mass="38118">MAAERVVGCLLAGAAGDALGARVEFMSWDEIRRGFGNWGIRSMAPIYGRRGAVTDDTQMMLFTAEGLLRAFVRQHETGSCHVPAVIHHSLQRWLLTQGVEPALSPCGDGWLIEQTELWSRRAPGNTCLSALMDSRVFGEPAVNDSKGCGGVMRVAPCAFLFNAFDVASESARLTHGHPTGYLAAGLFADILNRLWRQTLPLAEATVISLQAHGGRAGMQETRRLIEYILRLHQQGVRPNPERIAELGGGWVAEEALAIGLWCALAAESLEDGIIMAVNHSGDSDSTGMIAGNLLGLIFGPQAIPERWLEELELRDVITRIALDLTSIPACYEEGMDIAQRKVARETYLGW</sequence>
<evidence type="ECO:0000256" key="2">
    <source>
        <dbReference type="ARBA" id="ARBA00022801"/>
    </source>
</evidence>
<feature type="binding site" evidence="3">
    <location>
        <position position="54"/>
    </location>
    <ligand>
        <name>Mg(2+)</name>
        <dbReference type="ChEBI" id="CHEBI:18420"/>
        <label>1</label>
    </ligand>
</feature>
<dbReference type="GO" id="GO:0016787">
    <property type="term" value="F:hydrolase activity"/>
    <property type="evidence" value="ECO:0007669"/>
    <property type="project" value="UniProtKB-KW"/>
</dbReference>
<accession>A0A1S8DC15</accession>
<feature type="binding site" evidence="3">
    <location>
        <position position="285"/>
    </location>
    <ligand>
        <name>Mg(2+)</name>
        <dbReference type="ChEBI" id="CHEBI:18420"/>
        <label>1</label>
    </ligand>
</feature>
<dbReference type="InterPro" id="IPR050792">
    <property type="entry name" value="ADP-ribosylglycohydrolase"/>
</dbReference>
<dbReference type="EMBL" id="MUBC01000039">
    <property type="protein sequence ID" value="ONM42978.1"/>
    <property type="molecule type" value="Genomic_DNA"/>
</dbReference>
<proteinExistence type="inferred from homology"/>
<gene>
    <name evidence="4" type="ORF">BXT89_15085</name>
</gene>
<dbReference type="PANTHER" id="PTHR16222">
    <property type="entry name" value="ADP-RIBOSYLGLYCOHYDROLASE"/>
    <property type="match status" value="1"/>
</dbReference>
<dbReference type="InterPro" id="IPR036705">
    <property type="entry name" value="Ribosyl_crysJ1_sf"/>
</dbReference>
<feature type="binding site" evidence="3">
    <location>
        <position position="284"/>
    </location>
    <ligand>
        <name>Mg(2+)</name>
        <dbReference type="ChEBI" id="CHEBI:18420"/>
        <label>1</label>
    </ligand>
</feature>
<evidence type="ECO:0000313" key="4">
    <source>
        <dbReference type="EMBL" id="ONM42978.1"/>
    </source>
</evidence>
<dbReference type="GO" id="GO:0046872">
    <property type="term" value="F:metal ion binding"/>
    <property type="evidence" value="ECO:0007669"/>
    <property type="project" value="UniProtKB-KW"/>
</dbReference>
<keyword evidence="3" id="KW-0479">Metal-binding</keyword>
<comment type="caution">
    <text evidence="4">The sequence shown here is derived from an EMBL/GenBank/DDBJ whole genome shotgun (WGS) entry which is preliminary data.</text>
</comment>
<name>A0A1S8DC15_9GAMM</name>
<dbReference type="InterPro" id="IPR005502">
    <property type="entry name" value="Ribosyl_crysJ1"/>
</dbReference>
<dbReference type="AlphaFoldDB" id="A0A1S8DC15"/>
<dbReference type="Proteomes" id="UP000242847">
    <property type="component" value="Unassembled WGS sequence"/>
</dbReference>
<keyword evidence="5" id="KW-1185">Reference proteome</keyword>
<dbReference type="Pfam" id="PF03747">
    <property type="entry name" value="ADP_ribosyl_GH"/>
    <property type="match status" value="1"/>
</dbReference>
<evidence type="ECO:0000313" key="5">
    <source>
        <dbReference type="Proteomes" id="UP000242847"/>
    </source>
</evidence>
<keyword evidence="2" id="KW-0378">Hydrolase</keyword>
<feature type="binding site" evidence="3">
    <location>
        <position position="56"/>
    </location>
    <ligand>
        <name>Mg(2+)</name>
        <dbReference type="ChEBI" id="CHEBI:18420"/>
        <label>1</label>
    </ligand>
</feature>
<dbReference type="PANTHER" id="PTHR16222:SF24">
    <property type="entry name" value="ADP-RIBOSYLHYDROLASE ARH3"/>
    <property type="match status" value="1"/>
</dbReference>
<evidence type="ECO:0000256" key="3">
    <source>
        <dbReference type="PIRSR" id="PIRSR605502-1"/>
    </source>
</evidence>
<comment type="similarity">
    <text evidence="1">Belongs to the ADP-ribosylglycohydrolase family.</text>
</comment>
<feature type="binding site" evidence="3">
    <location>
        <position position="282"/>
    </location>
    <ligand>
        <name>Mg(2+)</name>
        <dbReference type="ChEBI" id="CHEBI:18420"/>
        <label>1</label>
    </ligand>
</feature>
<organism evidence="4 5">
    <name type="scientific">Halopseudomonas pachastrellae</name>
    <dbReference type="NCBI Taxonomy" id="254161"/>
    <lineage>
        <taxon>Bacteria</taxon>
        <taxon>Pseudomonadati</taxon>
        <taxon>Pseudomonadota</taxon>
        <taxon>Gammaproteobacteria</taxon>
        <taxon>Pseudomonadales</taxon>
        <taxon>Pseudomonadaceae</taxon>
        <taxon>Halopseudomonas</taxon>
    </lineage>
</organism>
<protein>
    <submittedName>
        <fullName evidence="4">Crystallin J1</fullName>
    </submittedName>
</protein>
<comment type="cofactor">
    <cofactor evidence="3">
        <name>Mg(2+)</name>
        <dbReference type="ChEBI" id="CHEBI:18420"/>
    </cofactor>
    <text evidence="3">Binds 2 magnesium ions per subunit.</text>
</comment>
<dbReference type="Gene3D" id="1.10.4080.10">
    <property type="entry name" value="ADP-ribosylation/Crystallin J1"/>
    <property type="match status" value="1"/>
</dbReference>
<feature type="binding site" evidence="3">
    <location>
        <position position="55"/>
    </location>
    <ligand>
        <name>Mg(2+)</name>
        <dbReference type="ChEBI" id="CHEBI:18420"/>
        <label>1</label>
    </ligand>
</feature>
<dbReference type="STRING" id="254161.SAMN05216256_12549"/>